<dbReference type="AlphaFoldDB" id="A0AAE1VGQ5"/>
<dbReference type="PANTHER" id="PTHR48450:SF1">
    <property type="entry name" value="DUF1985 DOMAIN-CONTAINING PROTEIN"/>
    <property type="match status" value="1"/>
</dbReference>
<gene>
    <name evidence="2" type="ORF">RND71_012184</name>
</gene>
<name>A0AAE1VGQ5_9SOLA</name>
<comment type="caution">
    <text evidence="2">The sequence shown here is derived from an EMBL/GenBank/DDBJ whole genome shotgun (WGS) entry which is preliminary data.</text>
</comment>
<dbReference type="Pfam" id="PF09331">
    <property type="entry name" value="DUF1985"/>
    <property type="match status" value="1"/>
</dbReference>
<dbReference type="InterPro" id="IPR015410">
    <property type="entry name" value="DUF1985"/>
</dbReference>
<evidence type="ECO:0000313" key="2">
    <source>
        <dbReference type="EMBL" id="KAK4368392.1"/>
    </source>
</evidence>
<evidence type="ECO:0000259" key="1">
    <source>
        <dbReference type="Pfam" id="PF09331"/>
    </source>
</evidence>
<dbReference type="EMBL" id="JAVYJV010000006">
    <property type="protein sequence ID" value="KAK4368392.1"/>
    <property type="molecule type" value="Genomic_DNA"/>
</dbReference>
<evidence type="ECO:0000313" key="3">
    <source>
        <dbReference type="Proteomes" id="UP001291623"/>
    </source>
</evidence>
<dbReference type="Proteomes" id="UP001291623">
    <property type="component" value="Unassembled WGS sequence"/>
</dbReference>
<sequence length="156" mass="16924">MLRCFIVRELNASTEDAFLMDINDSELRFTIREFSIVSGLKCAGDLDDFKVAPKKKNMLMKRYFGDGIFSRSVLRDSCSTSSHALNPSTSEYAPVLSVATSPPVDTPVSTPTYSPAASDVLACIVTPLASPSISSSSVTPSESPTSIFLSIFYDEF</sequence>
<organism evidence="2 3">
    <name type="scientific">Anisodus tanguticus</name>
    <dbReference type="NCBI Taxonomy" id="243964"/>
    <lineage>
        <taxon>Eukaryota</taxon>
        <taxon>Viridiplantae</taxon>
        <taxon>Streptophyta</taxon>
        <taxon>Embryophyta</taxon>
        <taxon>Tracheophyta</taxon>
        <taxon>Spermatophyta</taxon>
        <taxon>Magnoliopsida</taxon>
        <taxon>eudicotyledons</taxon>
        <taxon>Gunneridae</taxon>
        <taxon>Pentapetalae</taxon>
        <taxon>asterids</taxon>
        <taxon>lamiids</taxon>
        <taxon>Solanales</taxon>
        <taxon>Solanaceae</taxon>
        <taxon>Solanoideae</taxon>
        <taxon>Hyoscyameae</taxon>
        <taxon>Anisodus</taxon>
    </lineage>
</organism>
<dbReference type="PANTHER" id="PTHR48450">
    <property type="entry name" value="DUF1985 DOMAIN-CONTAINING PROTEIN"/>
    <property type="match status" value="1"/>
</dbReference>
<feature type="domain" description="DUF1985" evidence="1">
    <location>
        <begin position="7"/>
        <end position="65"/>
    </location>
</feature>
<reference evidence="2" key="1">
    <citation type="submission" date="2023-12" db="EMBL/GenBank/DDBJ databases">
        <title>Genome assembly of Anisodus tanguticus.</title>
        <authorList>
            <person name="Wang Y.-J."/>
        </authorList>
    </citation>
    <scope>NUCLEOTIDE SEQUENCE</scope>
    <source>
        <strain evidence="2">KB-2021</strain>
        <tissue evidence="2">Leaf</tissue>
    </source>
</reference>
<keyword evidence="3" id="KW-1185">Reference proteome</keyword>
<accession>A0AAE1VGQ5</accession>
<proteinExistence type="predicted"/>
<protein>
    <recommendedName>
        <fullName evidence="1">DUF1985 domain-containing protein</fullName>
    </recommendedName>
</protein>